<name>A0A379DA45_9FIRM</name>
<dbReference type="InterPro" id="IPR017969">
    <property type="entry name" value="Heavy-metal-associated_CS"/>
</dbReference>
<dbReference type="GO" id="GO:0046872">
    <property type="term" value="F:metal ion binding"/>
    <property type="evidence" value="ECO:0007669"/>
    <property type="project" value="UniProtKB-KW"/>
</dbReference>
<reference evidence="3 4" key="1">
    <citation type="submission" date="2018-06" db="EMBL/GenBank/DDBJ databases">
        <authorList>
            <consortium name="Pathogen Informatics"/>
            <person name="Doyle S."/>
        </authorList>
    </citation>
    <scope>NUCLEOTIDE SEQUENCE [LARGE SCALE GENOMIC DNA]</scope>
    <source>
        <strain evidence="3 4">NCTC11088</strain>
    </source>
</reference>
<dbReference type="RefSeq" id="WP_004821936.1">
    <property type="nucleotide sequence ID" value="NZ_UGTH01000001.1"/>
</dbReference>
<dbReference type="InterPro" id="IPR006121">
    <property type="entry name" value="HMA_dom"/>
</dbReference>
<dbReference type="SUPFAM" id="SSF55008">
    <property type="entry name" value="HMA, heavy metal-associated domain"/>
    <property type="match status" value="1"/>
</dbReference>
<sequence length="68" mass="7556">MERKIIIEGMMCGHCKAAVEKALSGIEEVKSFSVNLEEKNAVVEVEENIDAKLKETIEEEGYTVIGIE</sequence>
<feature type="domain" description="HMA" evidence="2">
    <location>
        <begin position="1"/>
        <end position="65"/>
    </location>
</feature>
<keyword evidence="1" id="KW-0479">Metal-binding</keyword>
<dbReference type="EMBL" id="UGTH01000001">
    <property type="protein sequence ID" value="SUB74680.1"/>
    <property type="molecule type" value="Genomic_DNA"/>
</dbReference>
<dbReference type="Proteomes" id="UP000254777">
    <property type="component" value="Unassembled WGS sequence"/>
</dbReference>
<dbReference type="Gene3D" id="3.30.70.100">
    <property type="match status" value="1"/>
</dbReference>
<protein>
    <submittedName>
        <fullName evidence="3">Copper chaperone CopZ</fullName>
    </submittedName>
</protein>
<proteinExistence type="predicted"/>
<dbReference type="PROSITE" id="PS01047">
    <property type="entry name" value="HMA_1"/>
    <property type="match status" value="1"/>
</dbReference>
<accession>A0A379DA45</accession>
<dbReference type="Pfam" id="PF00403">
    <property type="entry name" value="HMA"/>
    <property type="match status" value="1"/>
</dbReference>
<evidence type="ECO:0000256" key="1">
    <source>
        <dbReference type="ARBA" id="ARBA00022723"/>
    </source>
</evidence>
<gene>
    <name evidence="3" type="primary">copZ</name>
    <name evidence="3" type="ORF">NCTC11088_00433</name>
</gene>
<dbReference type="InterPro" id="IPR036163">
    <property type="entry name" value="HMA_dom_sf"/>
</dbReference>
<evidence type="ECO:0000313" key="3">
    <source>
        <dbReference type="EMBL" id="SUB74680.1"/>
    </source>
</evidence>
<evidence type="ECO:0000313" key="4">
    <source>
        <dbReference type="Proteomes" id="UP000254777"/>
    </source>
</evidence>
<dbReference type="AlphaFoldDB" id="A0A379DA45"/>
<dbReference type="PROSITE" id="PS50846">
    <property type="entry name" value="HMA_2"/>
    <property type="match status" value="1"/>
</dbReference>
<evidence type="ECO:0000259" key="2">
    <source>
        <dbReference type="PROSITE" id="PS50846"/>
    </source>
</evidence>
<organism evidence="3 4">
    <name type="scientific">Peptoniphilus indolicus</name>
    <dbReference type="NCBI Taxonomy" id="33030"/>
    <lineage>
        <taxon>Bacteria</taxon>
        <taxon>Bacillati</taxon>
        <taxon>Bacillota</taxon>
        <taxon>Tissierellia</taxon>
        <taxon>Tissierellales</taxon>
        <taxon>Peptoniphilaceae</taxon>
        <taxon>Peptoniphilus</taxon>
    </lineage>
</organism>
<dbReference type="CDD" id="cd00371">
    <property type="entry name" value="HMA"/>
    <property type="match status" value="1"/>
</dbReference>